<evidence type="ECO:0000313" key="4">
    <source>
        <dbReference type="EMBL" id="KAJ6777160.1"/>
    </source>
</evidence>
<dbReference type="PANTHER" id="PTHR13430">
    <property type="match status" value="1"/>
</dbReference>
<feature type="region of interest" description="Disordered" evidence="2">
    <location>
        <begin position="468"/>
        <end position="488"/>
    </location>
</feature>
<keyword evidence="5" id="KW-1185">Reference proteome</keyword>
<dbReference type="InterPro" id="IPR018731">
    <property type="entry name" value="Atg13_N"/>
</dbReference>
<dbReference type="GO" id="GO:1990316">
    <property type="term" value="C:Atg1/ULK1 kinase complex"/>
    <property type="evidence" value="ECO:0007669"/>
    <property type="project" value="InterPro"/>
</dbReference>
<reference evidence="4" key="2">
    <citation type="journal article" date="2023" name="Int. J. Mol. Sci.">
        <title>De Novo Assembly and Annotation of 11 Diverse Shrub Willow (Salix) Genomes Reveals Novel Gene Organization in Sex-Linked Regions.</title>
        <authorList>
            <person name="Hyden B."/>
            <person name="Feng K."/>
            <person name="Yates T.B."/>
            <person name="Jawdy S."/>
            <person name="Cereghino C."/>
            <person name="Smart L.B."/>
            <person name="Muchero W."/>
        </authorList>
    </citation>
    <scope>NUCLEOTIDE SEQUENCE</scope>
    <source>
        <tissue evidence="4">Shoot tip</tissue>
    </source>
</reference>
<dbReference type="Gene3D" id="3.30.900.10">
    <property type="entry name" value="HORMA domain"/>
    <property type="match status" value="1"/>
</dbReference>
<dbReference type="PANTHER" id="PTHR13430:SF15">
    <property type="entry name" value="AUTOPHAGY-RELATED PROTEIN 13B"/>
    <property type="match status" value="1"/>
</dbReference>
<reference evidence="4" key="1">
    <citation type="submission" date="2022-11" db="EMBL/GenBank/DDBJ databases">
        <authorList>
            <person name="Hyden B.L."/>
            <person name="Feng K."/>
            <person name="Yates T."/>
            <person name="Jawdy S."/>
            <person name="Smart L.B."/>
            <person name="Muchero W."/>
        </authorList>
    </citation>
    <scope>NUCLEOTIDE SEQUENCE</scope>
    <source>
        <tissue evidence="4">Shoot tip</tissue>
    </source>
</reference>
<dbReference type="GO" id="GO:0034497">
    <property type="term" value="P:protein localization to phagophore assembly site"/>
    <property type="evidence" value="ECO:0007669"/>
    <property type="project" value="TreeGrafter"/>
</dbReference>
<feature type="region of interest" description="Disordered" evidence="2">
    <location>
        <begin position="703"/>
        <end position="724"/>
    </location>
</feature>
<keyword evidence="1" id="KW-0072">Autophagy</keyword>
<feature type="region of interest" description="Disordered" evidence="2">
    <location>
        <begin position="41"/>
        <end position="62"/>
    </location>
</feature>
<gene>
    <name evidence="4" type="ORF">OIU74_001195</name>
</gene>
<sequence length="724" mass="79811">MASSHSTHTEAAKMEQIITEFFPKSLQIILESRSPFMSSRNYSGEQMVSSSPSSSSSSPSSVRPRDKWFNLALRECPAALDLWRQSYLEPMIVDVILVQRPPGGWGPVNYSPQKEIVRSVSSKDPCPFYWNSDQEELGCEAKNEKIVERWVVQYEAGKSRDTGSGSRRHSNTLQICYKKSILLLRSLYATVRLLPAYKIFHDLNSSGQIPSYTLTHRVSSFLEPFTRKEDSEMQRFVFTPVDTSCGRLCLSVLYRSSLSDVSSESSTPMSSSQFIPDYVGSPLAEPLKRLPSLPVSHGSPSSLPFSRRHSWSYDLNKASPPSFCFSPSPTHLEKHGSISNPSSCRFGPMSLPPHPPELPSLLKKNTSFDEYYPSPNHTPSPSPSPPIYIPGSHLSKPHSRSESAPVSIPAVKHISSPLFSSKQNLPPSPPLKATRSGNLKTDKSTGLVHAGATVEKLLSPGKGDMRKYSSLKTSNSSPQISFSRTSSRSCQDDFDDSEFPCAYFDVEDDDVMDSGRRVQGLPVKVYRTLFLEETRLLTSVLIQCFYTKLDNKIAIRLVSSRLTYCRQNVFFILKSCSFKMSAPSPSPLIKKTINLTRLSLEVSFQLKNSQDAAVCALVDMLQKAPPLCQDFSGSVDLPPDSRSKMWSLQECNAISGAPVGPQANASGVASSGLVASKTTADAFEELQGYKEMMKDLLLSQAGRSNTSANWPPMSKPTSSSATGH</sequence>
<organism evidence="4 5">
    <name type="scientific">Salix koriyanagi</name>
    <dbReference type="NCBI Taxonomy" id="2511006"/>
    <lineage>
        <taxon>Eukaryota</taxon>
        <taxon>Viridiplantae</taxon>
        <taxon>Streptophyta</taxon>
        <taxon>Embryophyta</taxon>
        <taxon>Tracheophyta</taxon>
        <taxon>Spermatophyta</taxon>
        <taxon>Magnoliopsida</taxon>
        <taxon>eudicotyledons</taxon>
        <taxon>Gunneridae</taxon>
        <taxon>Pentapetalae</taxon>
        <taxon>rosids</taxon>
        <taxon>fabids</taxon>
        <taxon>Malpighiales</taxon>
        <taxon>Salicaceae</taxon>
        <taxon>Saliceae</taxon>
        <taxon>Salix</taxon>
    </lineage>
</organism>
<name>A0A9Q0X4J6_9ROSI</name>
<dbReference type="InterPro" id="IPR036570">
    <property type="entry name" value="HORMA_dom_sf"/>
</dbReference>
<feature type="region of interest" description="Disordered" evidence="2">
    <location>
        <begin position="346"/>
        <end position="406"/>
    </location>
</feature>
<protein>
    <recommendedName>
        <fullName evidence="3">Autophagy-related protein 13 N-terminal domain-containing protein</fullName>
    </recommendedName>
</protein>
<dbReference type="EMBL" id="JAPFFM010000001">
    <property type="protein sequence ID" value="KAJ6777160.1"/>
    <property type="molecule type" value="Genomic_DNA"/>
</dbReference>
<dbReference type="GO" id="GO:0000407">
    <property type="term" value="C:phagophore assembly site"/>
    <property type="evidence" value="ECO:0007669"/>
    <property type="project" value="TreeGrafter"/>
</dbReference>
<feature type="compositionally biased region" description="Low complexity" evidence="2">
    <location>
        <begin position="49"/>
        <end position="61"/>
    </location>
</feature>
<dbReference type="GO" id="GO:0000423">
    <property type="term" value="P:mitophagy"/>
    <property type="evidence" value="ECO:0007669"/>
    <property type="project" value="TreeGrafter"/>
</dbReference>
<evidence type="ECO:0000256" key="1">
    <source>
        <dbReference type="ARBA" id="ARBA00023006"/>
    </source>
</evidence>
<dbReference type="AlphaFoldDB" id="A0A9Q0X4J6"/>
<feature type="compositionally biased region" description="Pro residues" evidence="2">
    <location>
        <begin position="376"/>
        <end position="388"/>
    </location>
</feature>
<evidence type="ECO:0000256" key="2">
    <source>
        <dbReference type="SAM" id="MobiDB-lite"/>
    </source>
</evidence>
<dbReference type="GO" id="GO:0034727">
    <property type="term" value="P:piecemeal microautophagy of the nucleus"/>
    <property type="evidence" value="ECO:0007669"/>
    <property type="project" value="TreeGrafter"/>
</dbReference>
<feature type="region of interest" description="Disordered" evidence="2">
    <location>
        <begin position="418"/>
        <end position="444"/>
    </location>
</feature>
<dbReference type="Proteomes" id="UP001151752">
    <property type="component" value="Chromosome 16"/>
</dbReference>
<evidence type="ECO:0000313" key="5">
    <source>
        <dbReference type="Proteomes" id="UP001151752"/>
    </source>
</evidence>
<dbReference type="Pfam" id="PF10033">
    <property type="entry name" value="ATG13"/>
    <property type="match status" value="1"/>
</dbReference>
<accession>A0A9Q0X4J6</accession>
<proteinExistence type="predicted"/>
<dbReference type="InterPro" id="IPR040182">
    <property type="entry name" value="ATG13"/>
</dbReference>
<evidence type="ECO:0000259" key="3">
    <source>
        <dbReference type="Pfam" id="PF10033"/>
    </source>
</evidence>
<comment type="caution">
    <text evidence="4">The sequence shown here is derived from an EMBL/GenBank/DDBJ whole genome shotgun (WGS) entry which is preliminary data.</text>
</comment>
<feature type="domain" description="Autophagy-related protein 13 N-terminal" evidence="3">
    <location>
        <begin position="18"/>
        <end position="257"/>
    </location>
</feature>
<feature type="compositionally biased region" description="Polar residues" evidence="2">
    <location>
        <begin position="470"/>
        <end position="488"/>
    </location>
</feature>
<dbReference type="GO" id="GO:0005829">
    <property type="term" value="C:cytosol"/>
    <property type="evidence" value="ECO:0007669"/>
    <property type="project" value="TreeGrafter"/>
</dbReference>